<keyword evidence="2" id="KW-1185">Reference proteome</keyword>
<dbReference type="AlphaFoldDB" id="A0A132U921"/>
<proteinExistence type="predicted"/>
<dbReference type="Proteomes" id="UP000070475">
    <property type="component" value="Unassembled WGS sequence"/>
</dbReference>
<evidence type="ECO:0000313" key="1">
    <source>
        <dbReference type="EMBL" id="KWX80174.1"/>
    </source>
</evidence>
<dbReference type="PATRIC" id="fig|483937.3.peg.4899"/>
<reference evidence="1 2" key="1">
    <citation type="submission" date="2015-08" db="EMBL/GenBank/DDBJ databases">
        <title>Genomes of Paenibacillus riograndensis.</title>
        <authorList>
            <person name="Sant'Anna F.H."/>
            <person name="Souza R."/>
            <person name="Ambrosini A."/>
            <person name="Bach E."/>
            <person name="Fernandes G."/>
            <person name="Balsanelli E."/>
            <person name="Baura V.A."/>
            <person name="Pedrosa F.O."/>
            <person name="Souza E.M."/>
            <person name="Passaglia L."/>
        </authorList>
    </citation>
    <scope>NUCLEOTIDE SEQUENCE [LARGE SCALE GENOMIC DNA]</scope>
    <source>
        <strain evidence="1 2">CAS34</strain>
    </source>
</reference>
<dbReference type="InterPro" id="IPR043519">
    <property type="entry name" value="NT_sf"/>
</dbReference>
<evidence type="ECO:0008006" key="3">
    <source>
        <dbReference type="Google" id="ProtNLM"/>
    </source>
</evidence>
<dbReference type="EMBL" id="LIRB01000104">
    <property type="protein sequence ID" value="KWX80174.1"/>
    <property type="molecule type" value="Genomic_DNA"/>
</dbReference>
<sequence>MNDLTTILKQFQVTEKQLLEQLQISDGDIVFVSGSVVEGYGNPQSDLDLFVIKESIEEVKAQFVYKDLRIQQIITNNNQRFDVEYHSVAKTLAYLELSRNFRADSLEDMEELDLKKIDFLHRLHLAIPLRASTKLKSLQEAINIVNVCSSLKNWKIRSYNAHLTDCLGMLQIDDLDTAVYWSRQTLSEAIDVLLALHFMSNPSDKWRFRKLADVAGAQSDIYMNYRRLMTREVSLDQRKNYIFETLKYAGNIVLEAQLQKQ</sequence>
<comment type="caution">
    <text evidence="1">The sequence shown here is derived from an EMBL/GenBank/DDBJ whole genome shotgun (WGS) entry which is preliminary data.</text>
</comment>
<organism evidence="1 2">
    <name type="scientific">Paenibacillus riograndensis</name>
    <dbReference type="NCBI Taxonomy" id="483937"/>
    <lineage>
        <taxon>Bacteria</taxon>
        <taxon>Bacillati</taxon>
        <taxon>Bacillota</taxon>
        <taxon>Bacilli</taxon>
        <taxon>Bacillales</taxon>
        <taxon>Paenibacillaceae</taxon>
        <taxon>Paenibacillus</taxon>
        <taxon>Paenibacillus sonchi group</taxon>
    </lineage>
</organism>
<dbReference type="SUPFAM" id="SSF81301">
    <property type="entry name" value="Nucleotidyltransferase"/>
    <property type="match status" value="1"/>
</dbReference>
<evidence type="ECO:0000313" key="2">
    <source>
        <dbReference type="Proteomes" id="UP000070475"/>
    </source>
</evidence>
<accession>A0A132U921</accession>
<protein>
    <recommendedName>
        <fullName evidence="3">Polymerase nucleotidyl transferase domain-containing protein</fullName>
    </recommendedName>
</protein>
<dbReference type="RefSeq" id="WP_060859478.1">
    <property type="nucleotide sequence ID" value="NZ_LIRB01000104.1"/>
</dbReference>
<gene>
    <name evidence="1" type="ORF">AMQ84_04660</name>
</gene>
<name>A0A132U921_9BACL</name>
<dbReference type="OrthoDB" id="2861242at2"/>